<keyword evidence="2" id="KW-1185">Reference proteome</keyword>
<evidence type="ECO:0000313" key="2">
    <source>
        <dbReference type="Proteomes" id="UP000711047"/>
    </source>
</evidence>
<dbReference type="Proteomes" id="UP000711047">
    <property type="component" value="Unassembled WGS sequence"/>
</dbReference>
<name>A0ABX2DL17_9BACL</name>
<accession>A0ABX2DL17</accession>
<dbReference type="Gene3D" id="2.130.10.10">
    <property type="entry name" value="YVTN repeat-like/Quinoprotein amine dehydrogenase"/>
    <property type="match status" value="2"/>
</dbReference>
<dbReference type="InterPro" id="IPR015943">
    <property type="entry name" value="WD40/YVTN_repeat-like_dom_sf"/>
</dbReference>
<dbReference type="RefSeq" id="WP_173129957.1">
    <property type="nucleotide sequence ID" value="NZ_JABMKX010000003.1"/>
</dbReference>
<dbReference type="InterPro" id="IPR019405">
    <property type="entry name" value="Lactonase_7-beta_prop"/>
</dbReference>
<dbReference type="PANTHER" id="PTHR47197:SF3">
    <property type="entry name" value="DIHYDRO-HEME D1 DEHYDROGENASE"/>
    <property type="match status" value="1"/>
</dbReference>
<dbReference type="InterPro" id="IPR011964">
    <property type="entry name" value="YVTN_b-propeller_repeat"/>
</dbReference>
<dbReference type="InterPro" id="IPR011048">
    <property type="entry name" value="Haem_d1_sf"/>
</dbReference>
<evidence type="ECO:0000313" key="1">
    <source>
        <dbReference type="EMBL" id="NQX45145.1"/>
    </source>
</evidence>
<protein>
    <submittedName>
        <fullName evidence="1">YncE family protein</fullName>
    </submittedName>
</protein>
<dbReference type="Pfam" id="PF10282">
    <property type="entry name" value="Lactonase"/>
    <property type="match status" value="1"/>
</dbReference>
<sequence>MNSNKANSSKNLPSGDPYVYVSYELDYQIGYVAVIDPLEDKVIKRIQVGYNPGPMCTNIAETRLYVLNTRSSSVTIIDTGTFNIIKTVRVGTVGSTNTDPVAIFASPYGNKVYVANAGDQNVTIIDTDTNTVITNLDIVPGKPGKPFAFASNENSDFVYVACRVADKKDFVVAISVEDDYHAFPYNQGIELTFDGIRNPLTVHPDEPTQVTLGPIGMATYFGNGSIGLPNTSSVLDNTVSGVYLDNKLLFCTTQEEKAILKRITDLTVDWKGNITFDKVADVPSYKGQDKIRVSRTQEYIGVTIQPTTLPTGGLQIYNVHGASSWLVPLSYVGDLAFFSDTKAYVGELNAIRPIDLATAKALPAIPIGFATDTRIKVKNIISGYSNQST</sequence>
<dbReference type="InterPro" id="IPR051200">
    <property type="entry name" value="Host-pathogen_enzymatic-act"/>
</dbReference>
<dbReference type="NCBIfam" id="TIGR02276">
    <property type="entry name" value="beta_rpt_yvtn"/>
    <property type="match status" value="2"/>
</dbReference>
<reference evidence="1 2" key="1">
    <citation type="submission" date="2020-05" db="EMBL/GenBank/DDBJ databases">
        <title>Paenibacillus glebae, sp. nov., Paenibacillus humi sp. nov., Paenibacillus pedi sp. nov., Paenibacillus terrestris sp. nov. and Paenibacillus terricola sp. nov., isolated from a forest top soil sample.</title>
        <authorList>
            <person name="Qi S."/>
            <person name="Carlier A."/>
            <person name="Cnockaert M."/>
            <person name="Vandamme P."/>
        </authorList>
    </citation>
    <scope>NUCLEOTIDE SEQUENCE [LARGE SCALE GENOMIC DNA]</scope>
    <source>
        <strain evidence="1 2">LMG 29502</strain>
    </source>
</reference>
<dbReference type="SUPFAM" id="SSF51004">
    <property type="entry name" value="C-terminal (heme d1) domain of cytochrome cd1-nitrite reductase"/>
    <property type="match status" value="1"/>
</dbReference>
<comment type="caution">
    <text evidence="1">The sequence shown here is derived from an EMBL/GenBank/DDBJ whole genome shotgun (WGS) entry which is preliminary data.</text>
</comment>
<organism evidence="1 2">
    <name type="scientific">Paenibacillus tritici</name>
    <dbReference type="NCBI Taxonomy" id="1873425"/>
    <lineage>
        <taxon>Bacteria</taxon>
        <taxon>Bacillati</taxon>
        <taxon>Bacillota</taxon>
        <taxon>Bacilli</taxon>
        <taxon>Bacillales</taxon>
        <taxon>Paenibacillaceae</taxon>
        <taxon>Paenibacillus</taxon>
    </lineage>
</organism>
<gene>
    <name evidence="1" type="ORF">HQN87_07360</name>
</gene>
<proteinExistence type="predicted"/>
<dbReference type="PANTHER" id="PTHR47197">
    <property type="entry name" value="PROTEIN NIRF"/>
    <property type="match status" value="1"/>
</dbReference>
<dbReference type="EMBL" id="JABMKX010000003">
    <property type="protein sequence ID" value="NQX45145.1"/>
    <property type="molecule type" value="Genomic_DNA"/>
</dbReference>